<dbReference type="OrthoDB" id="1467107at2"/>
<evidence type="ECO:0000256" key="1">
    <source>
        <dbReference type="SAM" id="SignalP"/>
    </source>
</evidence>
<feature type="signal peptide" evidence="1">
    <location>
        <begin position="1"/>
        <end position="24"/>
    </location>
</feature>
<sequence>MNITVIKNAALALALTATVFGAKAQKVYTEGTITYNISVAGNSVDALSAFKGDSSSLSFQQGPAQIKMVSSEKNGFFAVLVDVPVANRKMAAVGTPAEIEEAMSMEPQYAFTKTEETKKIGDYNCIKYQSKDTKSGIVYDLWITKDITVPPNMINKYYTSLGTPVMFTYLQGGSDKGAQVVTLKSISDAKLPAGAFAVPADYTKISLTDLQNMSRGRH</sequence>
<accession>H1YDE0</accession>
<evidence type="ECO:0000313" key="2">
    <source>
        <dbReference type="EMBL" id="EHQ30149.1"/>
    </source>
</evidence>
<keyword evidence="1" id="KW-0732">Signal</keyword>
<name>H1YDE0_9SPHI</name>
<reference evidence="2" key="1">
    <citation type="submission" date="2011-09" db="EMBL/GenBank/DDBJ databases">
        <title>The permanent draft genome of Mucilaginibacter paludis DSM 18603.</title>
        <authorList>
            <consortium name="US DOE Joint Genome Institute (JGI-PGF)"/>
            <person name="Lucas S."/>
            <person name="Han J."/>
            <person name="Lapidus A."/>
            <person name="Bruce D."/>
            <person name="Goodwin L."/>
            <person name="Pitluck S."/>
            <person name="Peters L."/>
            <person name="Kyrpides N."/>
            <person name="Mavromatis K."/>
            <person name="Ivanova N."/>
            <person name="Mikhailova N."/>
            <person name="Held B."/>
            <person name="Detter J.C."/>
            <person name="Tapia R."/>
            <person name="Han C."/>
            <person name="Land M."/>
            <person name="Hauser L."/>
            <person name="Markowitz V."/>
            <person name="Cheng J.-F."/>
            <person name="Hugenholtz P."/>
            <person name="Woyke T."/>
            <person name="Wu D."/>
            <person name="Tindall B."/>
            <person name="Brambilla E."/>
            <person name="Klenk H.-P."/>
            <person name="Eisen J.A."/>
        </authorList>
    </citation>
    <scope>NUCLEOTIDE SEQUENCE [LARGE SCALE GENOMIC DNA]</scope>
    <source>
        <strain evidence="2">DSM 18603</strain>
    </source>
</reference>
<keyword evidence="3" id="KW-1185">Reference proteome</keyword>
<evidence type="ECO:0000313" key="3">
    <source>
        <dbReference type="Proteomes" id="UP000002774"/>
    </source>
</evidence>
<dbReference type="eggNOG" id="ENOG50346X6">
    <property type="taxonomic scope" value="Bacteria"/>
</dbReference>
<protein>
    <recommendedName>
        <fullName evidence="4">DUF4412 domain-containing protein</fullName>
    </recommendedName>
</protein>
<gene>
    <name evidence="2" type="ORF">Mucpa_6091</name>
</gene>
<organism evidence="2 3">
    <name type="scientific">Mucilaginibacter paludis DSM 18603</name>
    <dbReference type="NCBI Taxonomy" id="714943"/>
    <lineage>
        <taxon>Bacteria</taxon>
        <taxon>Pseudomonadati</taxon>
        <taxon>Bacteroidota</taxon>
        <taxon>Sphingobacteriia</taxon>
        <taxon>Sphingobacteriales</taxon>
        <taxon>Sphingobacteriaceae</taxon>
        <taxon>Mucilaginibacter</taxon>
    </lineage>
</organism>
<feature type="chain" id="PRO_5003558592" description="DUF4412 domain-containing protein" evidence="1">
    <location>
        <begin position="25"/>
        <end position="218"/>
    </location>
</feature>
<dbReference type="RefSeq" id="WP_008511683.1">
    <property type="nucleotide sequence ID" value="NZ_CM001403.1"/>
</dbReference>
<dbReference type="STRING" id="714943.Mucpa_6091"/>
<dbReference type="Proteomes" id="UP000002774">
    <property type="component" value="Chromosome"/>
</dbReference>
<proteinExistence type="predicted"/>
<dbReference type="HOGENOM" id="CLU_1265770_0_0_10"/>
<dbReference type="EMBL" id="CM001403">
    <property type="protein sequence ID" value="EHQ30149.1"/>
    <property type="molecule type" value="Genomic_DNA"/>
</dbReference>
<dbReference type="AlphaFoldDB" id="H1YDE0"/>
<evidence type="ECO:0008006" key="4">
    <source>
        <dbReference type="Google" id="ProtNLM"/>
    </source>
</evidence>